<dbReference type="Pfam" id="PF00149">
    <property type="entry name" value="Metallophos"/>
    <property type="match status" value="1"/>
</dbReference>
<protein>
    <submittedName>
        <fullName evidence="6">Metallophosphoesterase</fullName>
    </submittedName>
</protein>
<name>A0A5M6ZP11_9PROT</name>
<dbReference type="PANTHER" id="PTHR42988:SF2">
    <property type="entry name" value="CYCLIC NUCLEOTIDE PHOSPHODIESTERASE CBUA0032-RELATED"/>
    <property type="match status" value="1"/>
</dbReference>
<sequence length="265" mass="28475">MTRILHISDLHFGAEDPALTDALLEIAAHLKPDVTAAAGDFTQYGRRREFAAAAAFFDALPGPVVAAPGNHDTPYLDVVARAVRPWRRFEAALGGAVQPGWRNEGVGLEALHTARGLQARLDWSLGKARTSHVREAARRLTDVDGVRVVACHHPLIAPGGPKGRARTTGGARAAHLLAESGVDLVLTGHLHQVFALPLEREDGRVSWFIGAGTALSRRVRGEPAGFNVIDIDQDRAVMRAYAAEGGRFIESDVRELGFSLADTRP</sequence>
<evidence type="ECO:0000313" key="7">
    <source>
        <dbReference type="Proteomes" id="UP000325122"/>
    </source>
</evidence>
<gene>
    <name evidence="6" type="ORF">F1654_02885</name>
</gene>
<reference evidence="6 7" key="1">
    <citation type="submission" date="2019-09" db="EMBL/GenBank/DDBJ databases">
        <authorList>
            <person name="Kevbrin V."/>
            <person name="Grouzdev D.S."/>
        </authorList>
    </citation>
    <scope>NUCLEOTIDE SEQUENCE [LARGE SCALE GENOMIC DNA]</scope>
    <source>
        <strain evidence="6 7">G-192</strain>
    </source>
</reference>
<evidence type="ECO:0000313" key="6">
    <source>
        <dbReference type="EMBL" id="KAA5804958.1"/>
    </source>
</evidence>
<feature type="domain" description="Calcineurin-like phosphoesterase" evidence="5">
    <location>
        <begin position="3"/>
        <end position="192"/>
    </location>
</feature>
<evidence type="ECO:0000256" key="1">
    <source>
        <dbReference type="ARBA" id="ARBA00022723"/>
    </source>
</evidence>
<dbReference type="GO" id="GO:0016787">
    <property type="term" value="F:hydrolase activity"/>
    <property type="evidence" value="ECO:0007669"/>
    <property type="project" value="UniProtKB-KW"/>
</dbReference>
<dbReference type="AlphaFoldDB" id="A0A5M6ZP11"/>
<dbReference type="GO" id="GO:0046872">
    <property type="term" value="F:metal ion binding"/>
    <property type="evidence" value="ECO:0007669"/>
    <property type="project" value="UniProtKB-KW"/>
</dbReference>
<keyword evidence="2" id="KW-0378">Hydrolase</keyword>
<comment type="caution">
    <text evidence="6">The sequence shown here is derived from an EMBL/GenBank/DDBJ whole genome shotgun (WGS) entry which is preliminary data.</text>
</comment>
<dbReference type="Gene3D" id="3.60.21.10">
    <property type="match status" value="1"/>
</dbReference>
<dbReference type="EMBL" id="VWOJ01000001">
    <property type="protein sequence ID" value="KAA5804958.1"/>
    <property type="molecule type" value="Genomic_DNA"/>
</dbReference>
<dbReference type="InterPro" id="IPR029052">
    <property type="entry name" value="Metallo-depent_PP-like"/>
</dbReference>
<keyword evidence="7" id="KW-1185">Reference proteome</keyword>
<dbReference type="PANTHER" id="PTHR42988">
    <property type="entry name" value="PHOSPHOHYDROLASE"/>
    <property type="match status" value="1"/>
</dbReference>
<accession>A0A5M6ZP11</accession>
<keyword evidence="3" id="KW-0408">Iron</keyword>
<dbReference type="InterPro" id="IPR004843">
    <property type="entry name" value="Calcineurin-like_PHP"/>
</dbReference>
<evidence type="ECO:0000259" key="5">
    <source>
        <dbReference type="Pfam" id="PF00149"/>
    </source>
</evidence>
<evidence type="ECO:0000256" key="3">
    <source>
        <dbReference type="ARBA" id="ARBA00023004"/>
    </source>
</evidence>
<comment type="similarity">
    <text evidence="4">Belongs to the cyclic nucleotide phosphodiesterase class-III family.</text>
</comment>
<dbReference type="InterPro" id="IPR050884">
    <property type="entry name" value="CNP_phosphodiesterase-III"/>
</dbReference>
<dbReference type="SUPFAM" id="SSF56300">
    <property type="entry name" value="Metallo-dependent phosphatases"/>
    <property type="match status" value="1"/>
</dbReference>
<keyword evidence="1" id="KW-0479">Metal-binding</keyword>
<organism evidence="6 7">
    <name type="scientific">Alkalicaulis satelles</name>
    <dbReference type="NCBI Taxonomy" id="2609175"/>
    <lineage>
        <taxon>Bacteria</taxon>
        <taxon>Pseudomonadati</taxon>
        <taxon>Pseudomonadota</taxon>
        <taxon>Alphaproteobacteria</taxon>
        <taxon>Maricaulales</taxon>
        <taxon>Maricaulaceae</taxon>
        <taxon>Alkalicaulis</taxon>
    </lineage>
</organism>
<proteinExistence type="inferred from homology"/>
<evidence type="ECO:0000256" key="4">
    <source>
        <dbReference type="ARBA" id="ARBA00025742"/>
    </source>
</evidence>
<dbReference type="RefSeq" id="WP_150021989.1">
    <property type="nucleotide sequence ID" value="NZ_VWOJ01000001.1"/>
</dbReference>
<dbReference type="Proteomes" id="UP000325122">
    <property type="component" value="Unassembled WGS sequence"/>
</dbReference>
<evidence type="ECO:0000256" key="2">
    <source>
        <dbReference type="ARBA" id="ARBA00022801"/>
    </source>
</evidence>